<feature type="transmembrane region" description="Helical" evidence="2">
    <location>
        <begin position="213"/>
        <end position="232"/>
    </location>
</feature>
<evidence type="ECO:0000256" key="2">
    <source>
        <dbReference type="SAM" id="Phobius"/>
    </source>
</evidence>
<gene>
    <name evidence="3" type="ORF">SOCEGT47_068790</name>
</gene>
<keyword evidence="2" id="KW-1133">Transmembrane helix</keyword>
<name>A0A4P2QAL2_SORCE</name>
<accession>A0A4P2QAL2</accession>
<feature type="region of interest" description="Disordered" evidence="1">
    <location>
        <begin position="183"/>
        <end position="203"/>
    </location>
</feature>
<dbReference type="RefSeq" id="WP_129353858.1">
    <property type="nucleotide sequence ID" value="NZ_CP012670.1"/>
</dbReference>
<evidence type="ECO:0000256" key="1">
    <source>
        <dbReference type="SAM" id="MobiDB-lite"/>
    </source>
</evidence>
<proteinExistence type="predicted"/>
<feature type="transmembrane region" description="Helical" evidence="2">
    <location>
        <begin position="261"/>
        <end position="284"/>
    </location>
</feature>
<dbReference type="OrthoDB" id="5509648at2"/>
<sequence>MIAASRNTSLSVCERRGGRDGSRCQLARWAALAAGCATLLGAAPAWTQQPAPEERALCVEEHETAQVHLQQKKLRAAREALRGCAHEGCPSAIRADCSEWLLAANRVAPSVVLSARTDAGDQADVRVSMDGELLASRLDGKAIDVDPGEHVFRFELPPYEPIERRVIILEGEKARVLSVHFGDAADARRSPPPPAPRPPAPAIEERRPVPASVYALGGVALVGAGVFTGFALTGASERSSLLSRCAPSCTDEEVRPVQLKFLIADIALGTGIAAAASATLLFALRPTVRAPAPSTPRSMSFSVAPQASGVLVGWGGAL</sequence>
<protein>
    <recommendedName>
        <fullName evidence="5">PEGA domain-containing protein</fullName>
    </recommendedName>
</protein>
<keyword evidence="2" id="KW-0472">Membrane</keyword>
<reference evidence="3 4" key="1">
    <citation type="submission" date="2015-09" db="EMBL/GenBank/DDBJ databases">
        <title>Sorangium comparison.</title>
        <authorList>
            <person name="Zaburannyi N."/>
            <person name="Bunk B."/>
            <person name="Overmann J."/>
            <person name="Mueller R."/>
        </authorList>
    </citation>
    <scope>NUCLEOTIDE SEQUENCE [LARGE SCALE GENOMIC DNA]</scope>
    <source>
        <strain evidence="3 4">So ceGT47</strain>
    </source>
</reference>
<dbReference type="Proteomes" id="UP000295781">
    <property type="component" value="Chromosome"/>
</dbReference>
<evidence type="ECO:0000313" key="3">
    <source>
        <dbReference type="EMBL" id="AUX26318.1"/>
    </source>
</evidence>
<dbReference type="EMBL" id="CP012670">
    <property type="protein sequence ID" value="AUX26318.1"/>
    <property type="molecule type" value="Genomic_DNA"/>
</dbReference>
<evidence type="ECO:0000313" key="4">
    <source>
        <dbReference type="Proteomes" id="UP000295781"/>
    </source>
</evidence>
<organism evidence="3 4">
    <name type="scientific">Sorangium cellulosum</name>
    <name type="common">Polyangium cellulosum</name>
    <dbReference type="NCBI Taxonomy" id="56"/>
    <lineage>
        <taxon>Bacteria</taxon>
        <taxon>Pseudomonadati</taxon>
        <taxon>Myxococcota</taxon>
        <taxon>Polyangia</taxon>
        <taxon>Polyangiales</taxon>
        <taxon>Polyangiaceae</taxon>
        <taxon>Sorangium</taxon>
    </lineage>
</organism>
<feature type="compositionally biased region" description="Pro residues" evidence="1">
    <location>
        <begin position="190"/>
        <end position="201"/>
    </location>
</feature>
<keyword evidence="2" id="KW-0812">Transmembrane</keyword>
<dbReference type="AlphaFoldDB" id="A0A4P2QAL2"/>
<evidence type="ECO:0008006" key="5">
    <source>
        <dbReference type="Google" id="ProtNLM"/>
    </source>
</evidence>